<sequence length="355" mass="39014">MKLSRIKHSILILSFTLLGSVLVGCSNSSTPSVPEKNQISSTKSGSGNSNENGNSGNKTKSTSNKKSGGFFGFGAKHTSNTNGAATYSTSWTKGVPAKYRGYYGRHSAYGEDKAMDELTIQNKSVSFGLGDTMIMDSPKYMQVSQNEFVIRGIDNHYDTEHPVCYIKIRFTVKNGVTQAGISSLFSNDTDKDPLAKAKSANLSKKGNSTWYSKYKSKQALDAAADDYAKGVKTKSSSSSSNGTKPLKYTLTDKDGKKYKSIYTIDQMRKKYDLPYKKYNNDGEHIIANKYEGNIQVNPLVHDGSKDESYASGSLRLQGTYVYFVTRATDGALNDTYVLINIENGERYNEDPMASF</sequence>
<dbReference type="OrthoDB" id="2326238at2"/>
<dbReference type="AlphaFoldDB" id="A0A5P0ZIU9"/>
<feature type="compositionally biased region" description="Polar residues" evidence="1">
    <location>
        <begin position="28"/>
        <end position="39"/>
    </location>
</feature>
<feature type="region of interest" description="Disordered" evidence="1">
    <location>
        <begin position="28"/>
        <end position="64"/>
    </location>
</feature>
<dbReference type="RefSeq" id="WP_153383554.1">
    <property type="nucleotide sequence ID" value="NZ_VDFM01000010.1"/>
</dbReference>
<evidence type="ECO:0000313" key="3">
    <source>
        <dbReference type="EMBL" id="MQS53020.1"/>
    </source>
</evidence>
<organism evidence="3 4">
    <name type="scientific">Companilactobacillus mishanensis</name>
    <dbReference type="NCBI Taxonomy" id="2486008"/>
    <lineage>
        <taxon>Bacteria</taxon>
        <taxon>Bacillati</taxon>
        <taxon>Bacillota</taxon>
        <taxon>Bacilli</taxon>
        <taxon>Lactobacillales</taxon>
        <taxon>Lactobacillaceae</taxon>
        <taxon>Companilactobacillus</taxon>
    </lineage>
</organism>
<feature type="chain" id="PRO_5039355012" description="Lipoprotein" evidence="2">
    <location>
        <begin position="24"/>
        <end position="355"/>
    </location>
</feature>
<name>A0A5P0ZIU9_9LACO</name>
<dbReference type="Proteomes" id="UP000380386">
    <property type="component" value="Unassembled WGS sequence"/>
</dbReference>
<accession>A0A5P0ZIU9</accession>
<feature type="compositionally biased region" description="Low complexity" evidence="1">
    <location>
        <begin position="40"/>
        <end position="64"/>
    </location>
</feature>
<evidence type="ECO:0008006" key="5">
    <source>
        <dbReference type="Google" id="ProtNLM"/>
    </source>
</evidence>
<comment type="caution">
    <text evidence="3">The sequence shown here is derived from an EMBL/GenBank/DDBJ whole genome shotgun (WGS) entry which is preliminary data.</text>
</comment>
<feature type="signal peptide" evidence="2">
    <location>
        <begin position="1"/>
        <end position="23"/>
    </location>
</feature>
<reference evidence="3 4" key="1">
    <citation type="journal article" date="2019" name="Syst. Appl. Microbiol.">
        <title>Polyphasic characterization of two novel Lactobacillus spp. isolated from blown salami packages: Description of Lactobacillus halodurans sp. nov. and Lactobacillus salsicarnum sp. nov.</title>
        <authorList>
            <person name="Schuster J.A."/>
            <person name="Klingl A."/>
            <person name="Vogel R.F."/>
            <person name="Ehrmann M.A."/>
        </authorList>
    </citation>
    <scope>NUCLEOTIDE SEQUENCE [LARGE SCALE GENOMIC DNA]</scope>
    <source>
        <strain evidence="3 4">TMW 1.2118</strain>
    </source>
</reference>
<keyword evidence="2" id="KW-0732">Signal</keyword>
<evidence type="ECO:0000256" key="1">
    <source>
        <dbReference type="SAM" id="MobiDB-lite"/>
    </source>
</evidence>
<gene>
    <name evidence="3" type="ORF">FHL02_08300</name>
</gene>
<protein>
    <recommendedName>
        <fullName evidence="5">Lipoprotein</fullName>
    </recommendedName>
</protein>
<proteinExistence type="predicted"/>
<evidence type="ECO:0000256" key="2">
    <source>
        <dbReference type="SAM" id="SignalP"/>
    </source>
</evidence>
<dbReference type="EMBL" id="VDFM01000010">
    <property type="protein sequence ID" value="MQS53020.1"/>
    <property type="molecule type" value="Genomic_DNA"/>
</dbReference>
<dbReference type="PROSITE" id="PS51257">
    <property type="entry name" value="PROKAR_LIPOPROTEIN"/>
    <property type="match status" value="1"/>
</dbReference>
<evidence type="ECO:0000313" key="4">
    <source>
        <dbReference type="Proteomes" id="UP000380386"/>
    </source>
</evidence>